<keyword evidence="1" id="KW-0812">Transmembrane</keyword>
<keyword evidence="1" id="KW-0472">Membrane</keyword>
<accession>A0A397IVZ5</accession>
<evidence type="ECO:0000256" key="1">
    <source>
        <dbReference type="SAM" id="Phobius"/>
    </source>
</evidence>
<feature type="transmembrane region" description="Helical" evidence="1">
    <location>
        <begin position="112"/>
        <end position="133"/>
    </location>
</feature>
<evidence type="ECO:0000313" key="3">
    <source>
        <dbReference type="Proteomes" id="UP000266861"/>
    </source>
</evidence>
<dbReference type="Proteomes" id="UP000266861">
    <property type="component" value="Unassembled WGS sequence"/>
</dbReference>
<comment type="caution">
    <text evidence="2">The sequence shown here is derived from an EMBL/GenBank/DDBJ whole genome shotgun (WGS) entry which is preliminary data.</text>
</comment>
<gene>
    <name evidence="2" type="ORF">Glove_139g264</name>
</gene>
<dbReference type="AlphaFoldDB" id="A0A397IVZ5"/>
<reference evidence="2 3" key="1">
    <citation type="submission" date="2018-08" db="EMBL/GenBank/DDBJ databases">
        <title>Genome and evolution of the arbuscular mycorrhizal fungus Diversispora epigaea (formerly Glomus versiforme) and its bacterial endosymbionts.</title>
        <authorList>
            <person name="Sun X."/>
            <person name="Fei Z."/>
            <person name="Harrison M."/>
        </authorList>
    </citation>
    <scope>NUCLEOTIDE SEQUENCE [LARGE SCALE GENOMIC DNA]</scope>
    <source>
        <strain evidence="2 3">IT104</strain>
    </source>
</reference>
<dbReference type="EMBL" id="PQFF01000130">
    <property type="protein sequence ID" value="RHZ80185.1"/>
    <property type="molecule type" value="Genomic_DNA"/>
</dbReference>
<evidence type="ECO:0000313" key="2">
    <source>
        <dbReference type="EMBL" id="RHZ80185.1"/>
    </source>
</evidence>
<keyword evidence="3" id="KW-1185">Reference proteome</keyword>
<protein>
    <submittedName>
        <fullName evidence="2">Uncharacterized protein</fullName>
    </submittedName>
</protein>
<keyword evidence="1" id="KW-1133">Transmembrane helix</keyword>
<name>A0A397IVZ5_9GLOM</name>
<dbReference type="OrthoDB" id="642895at2759"/>
<organism evidence="2 3">
    <name type="scientific">Diversispora epigaea</name>
    <dbReference type="NCBI Taxonomy" id="1348612"/>
    <lineage>
        <taxon>Eukaryota</taxon>
        <taxon>Fungi</taxon>
        <taxon>Fungi incertae sedis</taxon>
        <taxon>Mucoromycota</taxon>
        <taxon>Glomeromycotina</taxon>
        <taxon>Glomeromycetes</taxon>
        <taxon>Diversisporales</taxon>
        <taxon>Diversisporaceae</taxon>
        <taxon>Diversispora</taxon>
    </lineage>
</organism>
<sequence length="160" mass="19108">MRHRHCPFCVDTMGCGCSIESLHKLEIGENWIQEPIYGSPLRESSEECAIQLHHYTPQDETDKGMFSLQEIIKNRENFNNKNNSNEKSFENDYQVRKGKLEIRRLREIMRVIIQRAIEVYLSLFIIFLIVQLVDLWDKCLIHQCERDEFFESLQKIIIFL</sequence>
<proteinExistence type="predicted"/>